<keyword evidence="3" id="KW-1185">Reference proteome</keyword>
<feature type="region of interest" description="Disordered" evidence="1">
    <location>
        <begin position="1"/>
        <end position="264"/>
    </location>
</feature>
<dbReference type="Proteomes" id="UP000041254">
    <property type="component" value="Unassembled WGS sequence"/>
</dbReference>
<dbReference type="InParanoid" id="A0A0G4EHR2"/>
<feature type="compositionally biased region" description="Polar residues" evidence="1">
    <location>
        <begin position="65"/>
        <end position="78"/>
    </location>
</feature>
<name>A0A0G4EHR2_VITBC</name>
<dbReference type="VEuPathDB" id="CryptoDB:Vbra_3783"/>
<evidence type="ECO:0000256" key="1">
    <source>
        <dbReference type="SAM" id="MobiDB-lite"/>
    </source>
</evidence>
<feature type="region of interest" description="Disordered" evidence="1">
    <location>
        <begin position="284"/>
        <end position="303"/>
    </location>
</feature>
<evidence type="ECO:0000313" key="3">
    <source>
        <dbReference type="Proteomes" id="UP000041254"/>
    </source>
</evidence>
<evidence type="ECO:0000313" key="2">
    <source>
        <dbReference type="EMBL" id="CEL95730.1"/>
    </source>
</evidence>
<dbReference type="AlphaFoldDB" id="A0A0G4EHR2"/>
<sequence length="364" mass="38265">MAEAATSGDVAATAHLRASDDQTTSGSSVSSQYPAVIKPFPPRLLRPPWQGQSSDVAEGPKDDTSGSSQKHNGSNKAESPTVWKPSKMPIILPGLLPRTVDGVVGGGASVTGTATGASRDTRGFGFPPVPLSEHGGPTGSKRHAATPPALGNLTPSPSAAASSPDTNRSAPPGRPQQRHANKLARSSKISISPMPEVDNNNHRQPAASGIKRPHTQGSGDAGRSQKRPAVTPPQPKQPAPVKQTDGQAASSPQRPPSAVHGATMSLLQTLMQEEGATRSLMAQLDQGGPLTPSRQGKADDGQAKRWEQCVSSINTRADFLYLLKRIKRDDPPIHASLVEYLRDNGQEVPADTEWEEEGNAAHRE</sequence>
<reference evidence="2 3" key="1">
    <citation type="submission" date="2014-11" db="EMBL/GenBank/DDBJ databases">
        <authorList>
            <person name="Zhu J."/>
            <person name="Qi W."/>
            <person name="Song R."/>
        </authorList>
    </citation>
    <scope>NUCLEOTIDE SEQUENCE [LARGE SCALE GENOMIC DNA]</scope>
</reference>
<accession>A0A0G4EHR2</accession>
<proteinExistence type="predicted"/>
<protein>
    <submittedName>
        <fullName evidence="2">Uncharacterized protein</fullName>
    </submittedName>
</protein>
<feature type="compositionally biased region" description="Polar residues" evidence="1">
    <location>
        <begin position="21"/>
        <end position="33"/>
    </location>
</feature>
<gene>
    <name evidence="2" type="ORF">Vbra_3783</name>
</gene>
<dbReference type="EMBL" id="CDMY01000236">
    <property type="protein sequence ID" value="CEL95730.1"/>
    <property type="molecule type" value="Genomic_DNA"/>
</dbReference>
<feature type="compositionally biased region" description="Low complexity" evidence="1">
    <location>
        <begin position="155"/>
        <end position="164"/>
    </location>
</feature>
<organism evidence="2 3">
    <name type="scientific">Vitrella brassicaformis (strain CCMP3155)</name>
    <dbReference type="NCBI Taxonomy" id="1169540"/>
    <lineage>
        <taxon>Eukaryota</taxon>
        <taxon>Sar</taxon>
        <taxon>Alveolata</taxon>
        <taxon>Colpodellida</taxon>
        <taxon>Vitrellaceae</taxon>
        <taxon>Vitrella</taxon>
    </lineage>
</organism>